<feature type="compositionally biased region" description="Acidic residues" evidence="3">
    <location>
        <begin position="287"/>
        <end position="309"/>
    </location>
</feature>
<keyword evidence="2" id="KW-0175">Coiled coil</keyword>
<evidence type="ECO:0000313" key="4">
    <source>
        <dbReference type="EMBL" id="GMM56044.1"/>
    </source>
</evidence>
<evidence type="ECO:0000313" key="5">
    <source>
        <dbReference type="Proteomes" id="UP001377567"/>
    </source>
</evidence>
<feature type="compositionally biased region" description="Basic and acidic residues" evidence="3">
    <location>
        <begin position="35"/>
        <end position="63"/>
    </location>
</feature>
<evidence type="ECO:0000256" key="2">
    <source>
        <dbReference type="ARBA" id="ARBA00023054"/>
    </source>
</evidence>
<name>A0AAV5RZZ4_MAUHU</name>
<feature type="region of interest" description="Disordered" evidence="3">
    <location>
        <begin position="1"/>
        <end position="120"/>
    </location>
</feature>
<feature type="compositionally biased region" description="Low complexity" evidence="3">
    <location>
        <begin position="138"/>
        <end position="152"/>
    </location>
</feature>
<comment type="similarity">
    <text evidence="1">Belongs to the SPT2 family.</text>
</comment>
<protein>
    <submittedName>
        <fullName evidence="4">Spt2 protein</fullName>
    </submittedName>
</protein>
<feature type="region of interest" description="Disordered" evidence="3">
    <location>
        <begin position="135"/>
        <end position="338"/>
    </location>
</feature>
<comment type="caution">
    <text evidence="4">The sequence shown here is derived from an EMBL/GenBank/DDBJ whole genome shotgun (WGS) entry which is preliminary data.</text>
</comment>
<dbReference type="Pfam" id="PF08243">
    <property type="entry name" value="SPT2"/>
    <property type="match status" value="1"/>
</dbReference>
<dbReference type="SMART" id="SM00784">
    <property type="entry name" value="SPT2"/>
    <property type="match status" value="1"/>
</dbReference>
<dbReference type="EMBL" id="BTGD01000006">
    <property type="protein sequence ID" value="GMM56044.1"/>
    <property type="molecule type" value="Genomic_DNA"/>
</dbReference>
<dbReference type="AlphaFoldDB" id="A0AAV5RZZ4"/>
<evidence type="ECO:0000256" key="3">
    <source>
        <dbReference type="SAM" id="MobiDB-lite"/>
    </source>
</evidence>
<evidence type="ECO:0000256" key="1">
    <source>
        <dbReference type="ARBA" id="ARBA00006461"/>
    </source>
</evidence>
<dbReference type="Proteomes" id="UP001377567">
    <property type="component" value="Unassembled WGS sequence"/>
</dbReference>
<feature type="compositionally biased region" description="Basic and acidic residues" evidence="3">
    <location>
        <begin position="310"/>
        <end position="332"/>
    </location>
</feature>
<proteinExistence type="inferred from homology"/>
<organism evidence="4 5">
    <name type="scientific">Maudiozyma humilis</name>
    <name type="common">Sour dough yeast</name>
    <name type="synonym">Kazachstania humilis</name>
    <dbReference type="NCBI Taxonomy" id="51915"/>
    <lineage>
        <taxon>Eukaryota</taxon>
        <taxon>Fungi</taxon>
        <taxon>Dikarya</taxon>
        <taxon>Ascomycota</taxon>
        <taxon>Saccharomycotina</taxon>
        <taxon>Saccharomycetes</taxon>
        <taxon>Saccharomycetales</taxon>
        <taxon>Saccharomycetaceae</taxon>
        <taxon>Maudiozyma</taxon>
    </lineage>
</organism>
<gene>
    <name evidence="4" type="ORF">DAKH74_026600</name>
</gene>
<sequence length="338" mass="38145">MSFLSKLSKMKKDGSGYREPTPPAAKEAPLLPRNYVRDEDPAVRRLKEKRRLERLKNGVDPSKKPKKRRAAPGSGVPKAKKPRDDEKDIGTVYKRAVGSGGRGKSAGHTSSAAKVAREPVKKLSFEELMKEADDIAKAKAAQPRASASSAPKTAPRVSKPGFKKRGAAAARPKPADHPPRHMHNTVTAKTKTKAKANSPPVRIRTAPQGLARPNAKLERKISQRKHKPQRRTADDYYSDDDDLSDFIEDDEEEDVAADHGGSHREEIWAMFNRHGNGSARRGHYRDYDDDDLDDMETNEIDIMAEEEEATREARREDRREQDWLRRHDEEKARRKGRK</sequence>
<feature type="compositionally biased region" description="Acidic residues" evidence="3">
    <location>
        <begin position="236"/>
        <end position="255"/>
    </location>
</feature>
<keyword evidence="5" id="KW-1185">Reference proteome</keyword>
<accession>A0AAV5RZZ4</accession>
<reference evidence="4 5" key="1">
    <citation type="journal article" date="2023" name="Elife">
        <title>Identification of key yeast species and microbe-microbe interactions impacting larval growth of Drosophila in the wild.</title>
        <authorList>
            <person name="Mure A."/>
            <person name="Sugiura Y."/>
            <person name="Maeda R."/>
            <person name="Honda K."/>
            <person name="Sakurai N."/>
            <person name="Takahashi Y."/>
            <person name="Watada M."/>
            <person name="Katoh T."/>
            <person name="Gotoh A."/>
            <person name="Gotoh Y."/>
            <person name="Taniguchi I."/>
            <person name="Nakamura K."/>
            <person name="Hayashi T."/>
            <person name="Katayama T."/>
            <person name="Uemura T."/>
            <person name="Hattori Y."/>
        </authorList>
    </citation>
    <scope>NUCLEOTIDE SEQUENCE [LARGE SCALE GENOMIC DNA]</scope>
    <source>
        <strain evidence="4 5">KH-74</strain>
    </source>
</reference>
<feature type="compositionally biased region" description="Basic and acidic residues" evidence="3">
    <location>
        <begin position="256"/>
        <end position="267"/>
    </location>
</feature>
<dbReference type="InterPro" id="IPR013256">
    <property type="entry name" value="Chromatin_SPT2"/>
</dbReference>